<proteinExistence type="predicted"/>
<feature type="compositionally biased region" description="Gly residues" evidence="1">
    <location>
        <begin position="52"/>
        <end position="66"/>
    </location>
</feature>
<keyword evidence="2" id="KW-0732">Signal</keyword>
<evidence type="ECO:0000313" key="3">
    <source>
        <dbReference type="EMBL" id="GAA5817188.1"/>
    </source>
</evidence>
<reference evidence="3 4" key="1">
    <citation type="submission" date="2024-04" db="EMBL/GenBank/DDBJ databases">
        <title>genome sequences of Mucor flavus KT1a and Helicostylum pulchrum KT1b strains isolated from the surface of a dry-aged beef.</title>
        <authorList>
            <person name="Toyotome T."/>
            <person name="Hosono M."/>
            <person name="Torimaru M."/>
            <person name="Fukuda K."/>
            <person name="Mikami N."/>
        </authorList>
    </citation>
    <scope>NUCLEOTIDE SEQUENCE [LARGE SCALE GENOMIC DNA]</scope>
    <source>
        <strain evidence="3 4">KT1a</strain>
    </source>
</reference>
<feature type="compositionally biased region" description="Low complexity" evidence="1">
    <location>
        <begin position="67"/>
        <end position="92"/>
    </location>
</feature>
<keyword evidence="4" id="KW-1185">Reference proteome</keyword>
<evidence type="ECO:0000313" key="4">
    <source>
        <dbReference type="Proteomes" id="UP001473302"/>
    </source>
</evidence>
<name>A0ABP9ZDJ9_9FUNG</name>
<dbReference type="Proteomes" id="UP001473302">
    <property type="component" value="Unassembled WGS sequence"/>
</dbReference>
<dbReference type="EMBL" id="BAABUK010000039">
    <property type="protein sequence ID" value="GAA5817188.1"/>
    <property type="molecule type" value="Genomic_DNA"/>
</dbReference>
<gene>
    <name evidence="3" type="ORF">MFLAVUS_010730</name>
</gene>
<feature type="compositionally biased region" description="Polar residues" evidence="1">
    <location>
        <begin position="29"/>
        <end position="43"/>
    </location>
</feature>
<accession>A0ABP9ZDJ9</accession>
<feature type="signal peptide" evidence="2">
    <location>
        <begin position="1"/>
        <end position="21"/>
    </location>
</feature>
<comment type="caution">
    <text evidence="3">The sequence shown here is derived from an EMBL/GenBank/DDBJ whole genome shotgun (WGS) entry which is preliminary data.</text>
</comment>
<sequence>MRSSIVFFVALATLMISLVHAYGTENKRSVSSPNGFAVDQSSGRVKVKRQSGGRGGRGGRARGGSNRGPSAAGSSGSSGASSAAGGAKPAGTKSGGVGGIGGLGGLGGLGDVTSLFNVLG</sequence>
<evidence type="ECO:0000256" key="1">
    <source>
        <dbReference type="SAM" id="MobiDB-lite"/>
    </source>
</evidence>
<feature type="chain" id="PRO_5046728660" evidence="2">
    <location>
        <begin position="22"/>
        <end position="120"/>
    </location>
</feature>
<feature type="region of interest" description="Disordered" evidence="1">
    <location>
        <begin position="26"/>
        <end position="95"/>
    </location>
</feature>
<protein>
    <submittedName>
        <fullName evidence="3">Uncharacterized protein</fullName>
    </submittedName>
</protein>
<evidence type="ECO:0000256" key="2">
    <source>
        <dbReference type="SAM" id="SignalP"/>
    </source>
</evidence>
<organism evidence="3 4">
    <name type="scientific">Mucor flavus</name>
    <dbReference type="NCBI Taxonomy" id="439312"/>
    <lineage>
        <taxon>Eukaryota</taxon>
        <taxon>Fungi</taxon>
        <taxon>Fungi incertae sedis</taxon>
        <taxon>Mucoromycota</taxon>
        <taxon>Mucoromycotina</taxon>
        <taxon>Mucoromycetes</taxon>
        <taxon>Mucorales</taxon>
        <taxon>Mucorineae</taxon>
        <taxon>Mucoraceae</taxon>
        <taxon>Mucor</taxon>
    </lineage>
</organism>